<dbReference type="InterPro" id="IPR013149">
    <property type="entry name" value="ADH-like_C"/>
</dbReference>
<dbReference type="Gene3D" id="3.40.50.720">
    <property type="entry name" value="NAD(P)-binding Rossmann-like Domain"/>
    <property type="match status" value="1"/>
</dbReference>
<dbReference type="NCBIfam" id="TIGR02824">
    <property type="entry name" value="quinone_pig3"/>
    <property type="match status" value="1"/>
</dbReference>
<organism evidence="4">
    <name type="scientific">uncultured Gemmatimonadota bacterium</name>
    <dbReference type="NCBI Taxonomy" id="203437"/>
    <lineage>
        <taxon>Bacteria</taxon>
        <taxon>Pseudomonadati</taxon>
        <taxon>Gemmatimonadota</taxon>
        <taxon>environmental samples</taxon>
    </lineage>
</organism>
<dbReference type="InterPro" id="IPR011032">
    <property type="entry name" value="GroES-like_sf"/>
</dbReference>
<gene>
    <name evidence="4" type="ORF">AVDCRST_MAG89-1414</name>
</gene>
<dbReference type="InterPro" id="IPR013154">
    <property type="entry name" value="ADH-like_N"/>
</dbReference>
<keyword evidence="2 4" id="KW-0560">Oxidoreductase</keyword>
<evidence type="ECO:0000256" key="2">
    <source>
        <dbReference type="ARBA" id="ARBA00023002"/>
    </source>
</evidence>
<proteinExistence type="predicted"/>
<dbReference type="SMART" id="SM00829">
    <property type="entry name" value="PKS_ER"/>
    <property type="match status" value="1"/>
</dbReference>
<dbReference type="EC" id="1.6.5.5" evidence="4"/>
<feature type="domain" description="Enoyl reductase (ER)" evidence="3">
    <location>
        <begin position="10"/>
        <end position="324"/>
    </location>
</feature>
<evidence type="ECO:0000256" key="1">
    <source>
        <dbReference type="ARBA" id="ARBA00022857"/>
    </source>
</evidence>
<dbReference type="EMBL" id="CADCTV010000310">
    <property type="protein sequence ID" value="CAA9316207.1"/>
    <property type="molecule type" value="Genomic_DNA"/>
</dbReference>
<dbReference type="SUPFAM" id="SSF51735">
    <property type="entry name" value="NAD(P)-binding Rossmann-fold domains"/>
    <property type="match status" value="1"/>
</dbReference>
<dbReference type="PANTHER" id="PTHR48106:SF8">
    <property type="entry name" value="OS02G0805600 PROTEIN"/>
    <property type="match status" value="1"/>
</dbReference>
<dbReference type="SUPFAM" id="SSF50129">
    <property type="entry name" value="GroES-like"/>
    <property type="match status" value="1"/>
</dbReference>
<dbReference type="GO" id="GO:0070402">
    <property type="term" value="F:NADPH binding"/>
    <property type="evidence" value="ECO:0007669"/>
    <property type="project" value="TreeGrafter"/>
</dbReference>
<dbReference type="Gene3D" id="3.90.180.10">
    <property type="entry name" value="Medium-chain alcohol dehydrogenases, catalytic domain"/>
    <property type="match status" value="1"/>
</dbReference>
<dbReference type="CDD" id="cd05276">
    <property type="entry name" value="p53_inducible_oxidoreductase"/>
    <property type="match status" value="1"/>
</dbReference>
<accession>A0A6J4L0N8</accession>
<dbReference type="AlphaFoldDB" id="A0A6J4L0N8"/>
<reference evidence="4" key="1">
    <citation type="submission" date="2020-02" db="EMBL/GenBank/DDBJ databases">
        <authorList>
            <person name="Meier V. D."/>
        </authorList>
    </citation>
    <scope>NUCLEOTIDE SEQUENCE</scope>
    <source>
        <strain evidence="4">AVDCRST_MAG89</strain>
    </source>
</reference>
<dbReference type="GO" id="GO:0003960">
    <property type="term" value="F:quinone reductase (NADPH) activity"/>
    <property type="evidence" value="ECO:0007669"/>
    <property type="project" value="UniProtKB-EC"/>
</dbReference>
<evidence type="ECO:0000313" key="4">
    <source>
        <dbReference type="EMBL" id="CAA9316207.1"/>
    </source>
</evidence>
<protein>
    <submittedName>
        <fullName evidence="4">Quinone oxidoreductase</fullName>
        <ecNumber evidence="4">1.6.5.5</ecNumber>
    </submittedName>
</protein>
<dbReference type="PANTHER" id="PTHR48106">
    <property type="entry name" value="QUINONE OXIDOREDUCTASE PIG3-RELATED"/>
    <property type="match status" value="1"/>
</dbReference>
<dbReference type="Pfam" id="PF08240">
    <property type="entry name" value="ADH_N"/>
    <property type="match status" value="1"/>
</dbReference>
<name>A0A6J4L0N8_9BACT</name>
<dbReference type="Pfam" id="PF00107">
    <property type="entry name" value="ADH_zinc_N"/>
    <property type="match status" value="1"/>
</dbReference>
<dbReference type="InterPro" id="IPR036291">
    <property type="entry name" value="NAD(P)-bd_dom_sf"/>
</dbReference>
<sequence>MKALVITKPGGPEVLEMQDRPIPQPGPGEIRVKVHASALNRADLLQRRGAYPAPPGAPADIPGLEYAGEVDAVGEGAGLWAVGNRVMGIVGGGGHAEYVVVHEREGIRIPQNLEWEDAAAIPEAFLTAYDSLFRQLDLTVGERVLILAVGSGVGTAAVQLASAAGATVIGTSRTAAKLKRAAELGMETGVDTSREDLAEAVNQATYGSGVHAVLDLVGGKLLEASLRVVALRGRVVVVGPTGGSKVEVDLGLLLRRRIHLFGTVLRSRPLEEKIALAREFSNAVIPLISAGRIKPVVDSVFRFDQVAKAQARMEANESFGKIVLTW</sequence>
<keyword evidence="1" id="KW-0521">NADP</keyword>
<dbReference type="InterPro" id="IPR014189">
    <property type="entry name" value="Quinone_OxRdtase_PIG3"/>
</dbReference>
<dbReference type="InterPro" id="IPR020843">
    <property type="entry name" value="ER"/>
</dbReference>
<evidence type="ECO:0000259" key="3">
    <source>
        <dbReference type="SMART" id="SM00829"/>
    </source>
</evidence>